<organism evidence="1 2">
    <name type="scientific">Roseateles agri</name>
    <dbReference type="NCBI Taxonomy" id="3098619"/>
    <lineage>
        <taxon>Bacteria</taxon>
        <taxon>Pseudomonadati</taxon>
        <taxon>Pseudomonadota</taxon>
        <taxon>Betaproteobacteria</taxon>
        <taxon>Burkholderiales</taxon>
        <taxon>Sphaerotilaceae</taxon>
        <taxon>Roseateles</taxon>
    </lineage>
</organism>
<dbReference type="EMBL" id="JAXCLA010000010">
    <property type="protein sequence ID" value="MDY0748516.1"/>
    <property type="molecule type" value="Genomic_DNA"/>
</dbReference>
<comment type="caution">
    <text evidence="1">The sequence shown here is derived from an EMBL/GenBank/DDBJ whole genome shotgun (WGS) entry which is preliminary data.</text>
</comment>
<gene>
    <name evidence="1" type="ORF">SNE35_28710</name>
</gene>
<proteinExistence type="predicted"/>
<keyword evidence="2" id="KW-1185">Reference proteome</keyword>
<evidence type="ECO:0000313" key="1">
    <source>
        <dbReference type="EMBL" id="MDY0748516.1"/>
    </source>
</evidence>
<evidence type="ECO:0000313" key="2">
    <source>
        <dbReference type="Proteomes" id="UP001285263"/>
    </source>
</evidence>
<protein>
    <submittedName>
        <fullName evidence="1">Phage terminase small subunit P27 family</fullName>
    </submittedName>
</protein>
<accession>A0ABU5DS32</accession>
<sequence>MGRKALPANVHLLRGNPSKLSAADLTDGLQPEVEIPGCPKHLLPEARKEWRRIAPELERYGLISKLDRSALALYCQAWARLVWSEEQLARAMGIAETRRAEAEARGEEWKGGDGMTIPTPGGHMTYSPHWVIANKAAQQVQTFLAEFGLSPATRGKVSTSAVRQRELFTEGEPEGDARAGYGGL</sequence>
<dbReference type="Proteomes" id="UP001285263">
    <property type="component" value="Unassembled WGS sequence"/>
</dbReference>
<reference evidence="1 2" key="1">
    <citation type="submission" date="2023-11" db="EMBL/GenBank/DDBJ databases">
        <title>Paucibacter sp. nov., isolated from fresh soil in Korea.</title>
        <authorList>
            <person name="Le N.T.T."/>
        </authorList>
    </citation>
    <scope>NUCLEOTIDE SEQUENCE [LARGE SCALE GENOMIC DNA]</scope>
    <source>
        <strain evidence="1 2">R3-3</strain>
    </source>
</reference>
<dbReference type="Pfam" id="PF05119">
    <property type="entry name" value="Terminase_4"/>
    <property type="match status" value="1"/>
</dbReference>
<dbReference type="RefSeq" id="WP_320426480.1">
    <property type="nucleotide sequence ID" value="NZ_JAXCLA010000010.1"/>
</dbReference>
<dbReference type="NCBIfam" id="TIGR01558">
    <property type="entry name" value="sm_term_P27"/>
    <property type="match status" value="1"/>
</dbReference>
<name>A0ABU5DS32_9BURK</name>
<dbReference type="InterPro" id="IPR006448">
    <property type="entry name" value="Phage_term_ssu_P27"/>
</dbReference>